<dbReference type="SUPFAM" id="SSF55729">
    <property type="entry name" value="Acyl-CoA N-acyltransferases (Nat)"/>
    <property type="match status" value="1"/>
</dbReference>
<sequence length="165" mass="18660">MVTLRNVQKTDLEELVVIENEGFTKEEAATREAFIGRIQLIADTFIVAEKDREIVGYINGPVIPQLYITDDLFEEINENPKSGGYQSILGVAVSKKARNQGIARILINKMEQLVKENERQGITLTCKQELVSFYEKLGFVNHGISESQHGGVSWYNMVKLQENID</sequence>
<organism evidence="4 5">
    <name type="scientific">Solibacillus kalamii</name>
    <dbReference type="NCBI Taxonomy" id="1748298"/>
    <lineage>
        <taxon>Bacteria</taxon>
        <taxon>Bacillati</taxon>
        <taxon>Bacillota</taxon>
        <taxon>Bacilli</taxon>
        <taxon>Bacillales</taxon>
        <taxon>Caryophanaceae</taxon>
        <taxon>Solibacillus</taxon>
    </lineage>
</organism>
<keyword evidence="5" id="KW-1185">Reference proteome</keyword>
<evidence type="ECO:0000256" key="2">
    <source>
        <dbReference type="ARBA" id="ARBA00023315"/>
    </source>
</evidence>
<feature type="domain" description="N-acetyltransferase" evidence="3">
    <location>
        <begin position="2"/>
        <end position="162"/>
    </location>
</feature>
<dbReference type="Proteomes" id="UP000196594">
    <property type="component" value="Unassembled WGS sequence"/>
</dbReference>
<keyword evidence="2" id="KW-0012">Acyltransferase</keyword>
<dbReference type="Gene3D" id="3.40.630.30">
    <property type="match status" value="1"/>
</dbReference>
<evidence type="ECO:0000313" key="4">
    <source>
        <dbReference type="EMBL" id="OUZ40158.1"/>
    </source>
</evidence>
<evidence type="ECO:0000256" key="1">
    <source>
        <dbReference type="ARBA" id="ARBA00022679"/>
    </source>
</evidence>
<evidence type="ECO:0000259" key="3">
    <source>
        <dbReference type="PROSITE" id="PS51186"/>
    </source>
</evidence>
<protein>
    <submittedName>
        <fullName evidence="4">Histone acetyltransferase</fullName>
    </submittedName>
</protein>
<dbReference type="EMBL" id="NHNT01000002">
    <property type="protein sequence ID" value="OUZ40158.1"/>
    <property type="molecule type" value="Genomic_DNA"/>
</dbReference>
<name>A0ABX3ZKT3_9BACL</name>
<dbReference type="PANTHER" id="PTHR10908:SF0">
    <property type="entry name" value="SEROTONIN N-ACETYLTRANSFERASE"/>
    <property type="match status" value="1"/>
</dbReference>
<dbReference type="InterPro" id="IPR016181">
    <property type="entry name" value="Acyl_CoA_acyltransferase"/>
</dbReference>
<dbReference type="InterPro" id="IPR000182">
    <property type="entry name" value="GNAT_dom"/>
</dbReference>
<dbReference type="Pfam" id="PF00583">
    <property type="entry name" value="Acetyltransf_1"/>
    <property type="match status" value="1"/>
</dbReference>
<dbReference type="RefSeq" id="WP_087616396.1">
    <property type="nucleotide sequence ID" value="NZ_JAFBEY010000001.1"/>
</dbReference>
<dbReference type="CDD" id="cd04301">
    <property type="entry name" value="NAT_SF"/>
    <property type="match status" value="1"/>
</dbReference>
<keyword evidence="1" id="KW-0808">Transferase</keyword>
<dbReference type="InterPro" id="IPR051635">
    <property type="entry name" value="SNAT-like"/>
</dbReference>
<proteinExistence type="predicted"/>
<evidence type="ECO:0000313" key="5">
    <source>
        <dbReference type="Proteomes" id="UP000196594"/>
    </source>
</evidence>
<comment type="caution">
    <text evidence="4">The sequence shown here is derived from an EMBL/GenBank/DDBJ whole genome shotgun (WGS) entry which is preliminary data.</text>
</comment>
<dbReference type="PROSITE" id="PS51186">
    <property type="entry name" value="GNAT"/>
    <property type="match status" value="1"/>
</dbReference>
<dbReference type="PANTHER" id="PTHR10908">
    <property type="entry name" value="SEROTONIN N-ACETYLTRANSFERASE"/>
    <property type="match status" value="1"/>
</dbReference>
<reference evidence="4 5" key="1">
    <citation type="journal article" date="2017" name="Int. J. Syst. Evol. Microbiol.">
        <title>Solibacillus kalamii sp. nov., isolated from a high-efficiency particulate arrestance filter system used in the International Space Station.</title>
        <authorList>
            <person name="Checinska Sielaff A."/>
            <person name="Kumar R.M."/>
            <person name="Pal D."/>
            <person name="Mayilraj S."/>
            <person name="Venkateswaran K."/>
        </authorList>
    </citation>
    <scope>NUCLEOTIDE SEQUENCE [LARGE SCALE GENOMIC DNA]</scope>
    <source>
        <strain evidence="4 5">ISSFR-015</strain>
    </source>
</reference>
<accession>A0ABX3ZKT3</accession>
<gene>
    <name evidence="4" type="ORF">CBM15_06485</name>
</gene>